<dbReference type="AlphaFoldDB" id="A0A0E9PFG5"/>
<reference evidence="1" key="2">
    <citation type="journal article" date="2015" name="Fish Shellfish Immunol.">
        <title>Early steps in the European eel (Anguilla anguilla)-Vibrio vulnificus interaction in the gills: Role of the RtxA13 toxin.</title>
        <authorList>
            <person name="Callol A."/>
            <person name="Pajuelo D."/>
            <person name="Ebbesson L."/>
            <person name="Teles M."/>
            <person name="MacKenzie S."/>
            <person name="Amaro C."/>
        </authorList>
    </citation>
    <scope>NUCLEOTIDE SEQUENCE</scope>
</reference>
<reference evidence="1" key="1">
    <citation type="submission" date="2014-11" db="EMBL/GenBank/DDBJ databases">
        <authorList>
            <person name="Amaro Gonzalez C."/>
        </authorList>
    </citation>
    <scope>NUCLEOTIDE SEQUENCE</scope>
</reference>
<name>A0A0E9PFG5_ANGAN</name>
<sequence length="47" mass="5670">MSHTICRQFNIKRFVHQTWCIQHCPEVILNLKMAATVHTYMYKTRCS</sequence>
<accession>A0A0E9PFG5</accession>
<organism evidence="1">
    <name type="scientific">Anguilla anguilla</name>
    <name type="common">European freshwater eel</name>
    <name type="synonym">Muraena anguilla</name>
    <dbReference type="NCBI Taxonomy" id="7936"/>
    <lineage>
        <taxon>Eukaryota</taxon>
        <taxon>Metazoa</taxon>
        <taxon>Chordata</taxon>
        <taxon>Craniata</taxon>
        <taxon>Vertebrata</taxon>
        <taxon>Euteleostomi</taxon>
        <taxon>Actinopterygii</taxon>
        <taxon>Neopterygii</taxon>
        <taxon>Teleostei</taxon>
        <taxon>Anguilliformes</taxon>
        <taxon>Anguillidae</taxon>
        <taxon>Anguilla</taxon>
    </lineage>
</organism>
<evidence type="ECO:0000313" key="1">
    <source>
        <dbReference type="EMBL" id="JAH03022.1"/>
    </source>
</evidence>
<dbReference type="EMBL" id="GBXM01105555">
    <property type="protein sequence ID" value="JAH03022.1"/>
    <property type="molecule type" value="Transcribed_RNA"/>
</dbReference>
<protein>
    <submittedName>
        <fullName evidence="1">Uncharacterized protein</fullName>
    </submittedName>
</protein>
<proteinExistence type="predicted"/>